<feature type="signal peptide" evidence="1">
    <location>
        <begin position="1"/>
        <end position="20"/>
    </location>
</feature>
<dbReference type="EMBL" id="JAHRHJ020000007">
    <property type="protein sequence ID" value="KAH9307484.1"/>
    <property type="molecule type" value="Genomic_DNA"/>
</dbReference>
<sequence>GDTLCFGSFCYLVLLTFSFSMGPRKKSEPDSPDALLRNAMLSQVFHDFGWLDFIFQFEGFDEGIVEEFLDNFESTCSKVGGRWVEIT</sequence>
<feature type="non-terminal residue" evidence="2">
    <location>
        <position position="87"/>
    </location>
</feature>
<gene>
    <name evidence="2" type="ORF">KI387_035395</name>
</gene>
<protein>
    <submittedName>
        <fullName evidence="2">Uncharacterized protein</fullName>
    </submittedName>
</protein>
<dbReference type="Proteomes" id="UP000824469">
    <property type="component" value="Unassembled WGS sequence"/>
</dbReference>
<evidence type="ECO:0000256" key="1">
    <source>
        <dbReference type="SAM" id="SignalP"/>
    </source>
</evidence>
<reference evidence="2 3" key="1">
    <citation type="journal article" date="2021" name="Nat. Plants">
        <title>The Taxus genome provides insights into paclitaxel biosynthesis.</title>
        <authorList>
            <person name="Xiong X."/>
            <person name="Gou J."/>
            <person name="Liao Q."/>
            <person name="Li Y."/>
            <person name="Zhou Q."/>
            <person name="Bi G."/>
            <person name="Li C."/>
            <person name="Du R."/>
            <person name="Wang X."/>
            <person name="Sun T."/>
            <person name="Guo L."/>
            <person name="Liang H."/>
            <person name="Lu P."/>
            <person name="Wu Y."/>
            <person name="Zhang Z."/>
            <person name="Ro D.K."/>
            <person name="Shang Y."/>
            <person name="Huang S."/>
            <person name="Yan J."/>
        </authorList>
    </citation>
    <scope>NUCLEOTIDE SEQUENCE [LARGE SCALE GENOMIC DNA]</scope>
    <source>
        <strain evidence="2">Ta-2019</strain>
    </source>
</reference>
<organism evidence="2 3">
    <name type="scientific">Taxus chinensis</name>
    <name type="common">Chinese yew</name>
    <name type="synonym">Taxus wallichiana var. chinensis</name>
    <dbReference type="NCBI Taxonomy" id="29808"/>
    <lineage>
        <taxon>Eukaryota</taxon>
        <taxon>Viridiplantae</taxon>
        <taxon>Streptophyta</taxon>
        <taxon>Embryophyta</taxon>
        <taxon>Tracheophyta</taxon>
        <taxon>Spermatophyta</taxon>
        <taxon>Pinopsida</taxon>
        <taxon>Pinidae</taxon>
        <taxon>Conifers II</taxon>
        <taxon>Cupressales</taxon>
        <taxon>Taxaceae</taxon>
        <taxon>Taxus</taxon>
    </lineage>
</organism>
<keyword evidence="3" id="KW-1185">Reference proteome</keyword>
<feature type="non-terminal residue" evidence="2">
    <location>
        <position position="1"/>
    </location>
</feature>
<proteinExistence type="predicted"/>
<name>A0AA38FP74_TAXCH</name>
<comment type="caution">
    <text evidence="2">The sequence shown here is derived from an EMBL/GenBank/DDBJ whole genome shotgun (WGS) entry which is preliminary data.</text>
</comment>
<evidence type="ECO:0000313" key="2">
    <source>
        <dbReference type="EMBL" id="KAH9307484.1"/>
    </source>
</evidence>
<evidence type="ECO:0000313" key="3">
    <source>
        <dbReference type="Proteomes" id="UP000824469"/>
    </source>
</evidence>
<feature type="chain" id="PRO_5041361688" evidence="1">
    <location>
        <begin position="21"/>
        <end position="87"/>
    </location>
</feature>
<keyword evidence="1" id="KW-0732">Signal</keyword>
<dbReference type="AlphaFoldDB" id="A0AA38FP74"/>
<accession>A0AA38FP74</accession>